<keyword evidence="3" id="KW-1185">Reference proteome</keyword>
<dbReference type="SUPFAM" id="SSF109604">
    <property type="entry name" value="HD-domain/PDEase-like"/>
    <property type="match status" value="1"/>
</dbReference>
<dbReference type="PANTHER" id="PTHR33525:SF4">
    <property type="entry name" value="CYCLIC DI-GMP PHOSPHODIESTERASE CDGJ"/>
    <property type="match status" value="1"/>
</dbReference>
<dbReference type="InterPro" id="IPR052340">
    <property type="entry name" value="RNase_Y/CdgJ"/>
</dbReference>
<evidence type="ECO:0000313" key="2">
    <source>
        <dbReference type="EMBL" id="AYM75461.1"/>
    </source>
</evidence>
<proteinExistence type="predicted"/>
<dbReference type="Gene3D" id="1.10.3210.10">
    <property type="entry name" value="Hypothetical protein af1432"/>
    <property type="match status" value="1"/>
</dbReference>
<dbReference type="Pfam" id="PF08668">
    <property type="entry name" value="HDOD"/>
    <property type="match status" value="1"/>
</dbReference>
<dbReference type="RefSeq" id="WP_121668840.1">
    <property type="nucleotide sequence ID" value="NZ_CP033019.1"/>
</dbReference>
<evidence type="ECO:0000259" key="1">
    <source>
        <dbReference type="PROSITE" id="PS51833"/>
    </source>
</evidence>
<name>A0A3G2E5N2_9BURK</name>
<feature type="domain" description="HDOD" evidence="1">
    <location>
        <begin position="185"/>
        <end position="382"/>
    </location>
</feature>
<sequence>MSASESNLFPLVGLQAVANAHNEWVAVTLHVPQASTASLLAALAAADAYAFLAPLDCIIPLADPHGVDEAVLAQLAPQRTIFRLPAHLAGDKALQKKCRQWRDAGYRILLDGAEAGPVVAAQVDARALSFDAAGARPALHQLLPLPGPHLAYNIADAGQIAELQELGVSWFAGDYALQHARQQSEPEDATSRRRVLALLGLLARDADAHELEVPLKQDPSLSYHLLKLVNSAAFGFTAPISSFSQAITLLGRRQLQRWLQLLLYARQQDDGKIHALLPLAAVRAAQMEALCQLRGGDRDAQDLAFMAGVFSLLDVLLGMPMEDIIATLNLAPEVSTALLERNGELGTLLALVESATPPPDGLRRAGIDGETYWRSLLQAYQWAIQVSRNL</sequence>
<dbReference type="PANTHER" id="PTHR33525">
    <property type="match status" value="1"/>
</dbReference>
<dbReference type="AlphaFoldDB" id="A0A3G2E5N2"/>
<reference evidence="2 3" key="1">
    <citation type="submission" date="2018-10" db="EMBL/GenBank/DDBJ databases">
        <title>Effects of UV and annual dynamics of microbial communities in freshwater RAS systems.</title>
        <authorList>
            <person name="Bekkelund A.K."/>
            <person name="Hansen B.R."/>
            <person name="Stokken H."/>
            <person name="Eriksen B.F."/>
            <person name="Kashulin N.A."/>
        </authorList>
    </citation>
    <scope>NUCLEOTIDE SEQUENCE [LARGE SCALE GENOMIC DNA]</scope>
    <source>
        <strain evidence="2 3">BHSEK</strain>
    </source>
</reference>
<evidence type="ECO:0000313" key="3">
    <source>
        <dbReference type="Proteomes" id="UP000279594"/>
    </source>
</evidence>
<dbReference type="EMBL" id="CP033019">
    <property type="protein sequence ID" value="AYM75461.1"/>
    <property type="molecule type" value="Genomic_DNA"/>
</dbReference>
<organism evidence="2 3">
    <name type="scientific">Janthinobacterium agaricidamnosum</name>
    <dbReference type="NCBI Taxonomy" id="55508"/>
    <lineage>
        <taxon>Bacteria</taxon>
        <taxon>Pseudomonadati</taxon>
        <taxon>Pseudomonadota</taxon>
        <taxon>Betaproteobacteria</taxon>
        <taxon>Burkholderiales</taxon>
        <taxon>Oxalobacteraceae</taxon>
        <taxon>Janthinobacterium</taxon>
    </lineage>
</organism>
<protein>
    <submittedName>
        <fullName evidence="2">HDOD domain-containing protein</fullName>
    </submittedName>
</protein>
<accession>A0A3G2E5N2</accession>
<dbReference type="PROSITE" id="PS51833">
    <property type="entry name" value="HDOD"/>
    <property type="match status" value="1"/>
</dbReference>
<dbReference type="InterPro" id="IPR013976">
    <property type="entry name" value="HDOD"/>
</dbReference>
<gene>
    <name evidence="2" type="ORF">D9M09_06355</name>
</gene>
<dbReference type="Proteomes" id="UP000279594">
    <property type="component" value="Chromosome"/>
</dbReference>